<accession>A0ABN3Z060</accession>
<dbReference type="Pfam" id="PF00583">
    <property type="entry name" value="Acetyltransf_1"/>
    <property type="match status" value="1"/>
</dbReference>
<dbReference type="CDD" id="cd04301">
    <property type="entry name" value="NAT_SF"/>
    <property type="match status" value="1"/>
</dbReference>
<comment type="similarity">
    <text evidence="1 5">Belongs to the acetyltransferase family. RimI subfamily.</text>
</comment>
<dbReference type="RefSeq" id="WP_012994663.1">
    <property type="nucleotide sequence ID" value="NC_014209.1"/>
</dbReference>
<dbReference type="EC" id="2.3.1.266" evidence="5"/>
<evidence type="ECO:0000256" key="4">
    <source>
        <dbReference type="ARBA" id="ARBA00023315"/>
    </source>
</evidence>
<keyword evidence="4 7" id="KW-0012">Acyltransferase</keyword>
<dbReference type="InterPro" id="IPR016181">
    <property type="entry name" value="Acyl_CoA_acyltransferase"/>
</dbReference>
<dbReference type="PANTHER" id="PTHR43420">
    <property type="entry name" value="ACETYLTRANSFERASE"/>
    <property type="match status" value="1"/>
</dbReference>
<organism evidence="7 8">
    <name type="scientific">Thermoanaerobacter mathranii subsp. mathranii (strain DSM 11426 / CCUG 53645 / CIP 108742 / A3)</name>
    <dbReference type="NCBI Taxonomy" id="583358"/>
    <lineage>
        <taxon>Bacteria</taxon>
        <taxon>Bacillati</taxon>
        <taxon>Bacillota</taxon>
        <taxon>Clostridia</taxon>
        <taxon>Thermoanaerobacterales</taxon>
        <taxon>Thermoanaerobacteraceae</taxon>
        <taxon>Thermoanaerobacter</taxon>
    </lineage>
</organism>
<evidence type="ECO:0000313" key="7">
    <source>
        <dbReference type="EMBL" id="ADH60353.1"/>
    </source>
</evidence>
<feature type="domain" description="N-acetyltransferase" evidence="6">
    <location>
        <begin position="3"/>
        <end position="148"/>
    </location>
</feature>
<evidence type="ECO:0000256" key="5">
    <source>
        <dbReference type="RuleBase" id="RU363094"/>
    </source>
</evidence>
<dbReference type="SUPFAM" id="SSF55729">
    <property type="entry name" value="Acyl-CoA N-acyltransferases (Nat)"/>
    <property type="match status" value="1"/>
</dbReference>
<dbReference type="GO" id="GO:0016746">
    <property type="term" value="F:acyltransferase activity"/>
    <property type="evidence" value="ECO:0007669"/>
    <property type="project" value="UniProtKB-KW"/>
</dbReference>
<evidence type="ECO:0000313" key="8">
    <source>
        <dbReference type="Proteomes" id="UP000002064"/>
    </source>
</evidence>
<comment type="function">
    <text evidence="5">Acetylates the N-terminal alanine of ribosomal protein bS18.</text>
</comment>
<gene>
    <name evidence="7" type="ordered locus">Tmath_0600</name>
</gene>
<dbReference type="InterPro" id="IPR050680">
    <property type="entry name" value="YpeA/RimI_acetyltransf"/>
</dbReference>
<keyword evidence="8" id="KW-1185">Reference proteome</keyword>
<dbReference type="EMBL" id="CP002032">
    <property type="protein sequence ID" value="ADH60353.1"/>
    <property type="molecule type" value="Genomic_DNA"/>
</dbReference>
<dbReference type="InterPro" id="IPR000182">
    <property type="entry name" value="GNAT_dom"/>
</dbReference>
<keyword evidence="3 7" id="KW-0808">Transferase</keyword>
<evidence type="ECO:0000259" key="6">
    <source>
        <dbReference type="PROSITE" id="PS51186"/>
    </source>
</evidence>
<keyword evidence="2 5" id="KW-0963">Cytoplasm</keyword>
<dbReference type="InterPro" id="IPR006464">
    <property type="entry name" value="AcTrfase_RimI/Ard1"/>
</dbReference>
<dbReference type="PROSITE" id="PS51186">
    <property type="entry name" value="GNAT"/>
    <property type="match status" value="1"/>
</dbReference>
<reference evidence="7 8" key="1">
    <citation type="submission" date="2010-05" db="EMBL/GenBank/DDBJ databases">
        <title>Complete sequence of Thermoanaerobacter mathranii subsp. mathranii mathranii str. A3.</title>
        <authorList>
            <consortium name="US DOE Joint Genome Institute"/>
            <person name="Lucas S."/>
            <person name="Copeland A."/>
            <person name="Lapidus A."/>
            <person name="Cheng J.-F."/>
            <person name="Bruce D."/>
            <person name="Goodwin L."/>
            <person name="Pitluck S."/>
            <person name="Held B."/>
            <person name="Detter J.C."/>
            <person name="Han C."/>
            <person name="Tapia R."/>
            <person name="Land M."/>
            <person name="Hauser L."/>
            <person name="Kyrpides N."/>
            <person name="Mikhailova N."/>
            <person name="Zhou J."/>
            <person name="Hemme C."/>
            <person name="Woyke T."/>
        </authorList>
    </citation>
    <scope>NUCLEOTIDE SEQUENCE [LARGE SCALE GENOMIC DNA]</scope>
    <source>
        <strain evidence="7 8">A3</strain>
    </source>
</reference>
<evidence type="ECO:0000256" key="2">
    <source>
        <dbReference type="ARBA" id="ARBA00022490"/>
    </source>
</evidence>
<name>A0ABN3Z060_THEM3</name>
<dbReference type="Gene3D" id="3.40.630.30">
    <property type="match status" value="1"/>
</dbReference>
<dbReference type="NCBIfam" id="TIGR01575">
    <property type="entry name" value="rimI"/>
    <property type="match status" value="1"/>
</dbReference>
<evidence type="ECO:0000256" key="1">
    <source>
        <dbReference type="ARBA" id="ARBA00005395"/>
    </source>
</evidence>
<comment type="catalytic activity">
    <reaction evidence="5">
        <text>N-terminal L-alanyl-[ribosomal protein bS18] + acetyl-CoA = N-terminal N(alpha)-acetyl-L-alanyl-[ribosomal protein bS18] + CoA + H(+)</text>
        <dbReference type="Rhea" id="RHEA:43756"/>
        <dbReference type="Rhea" id="RHEA-COMP:10676"/>
        <dbReference type="Rhea" id="RHEA-COMP:10677"/>
        <dbReference type="ChEBI" id="CHEBI:15378"/>
        <dbReference type="ChEBI" id="CHEBI:57287"/>
        <dbReference type="ChEBI" id="CHEBI:57288"/>
        <dbReference type="ChEBI" id="CHEBI:64718"/>
        <dbReference type="ChEBI" id="CHEBI:83683"/>
        <dbReference type="EC" id="2.3.1.266"/>
    </reaction>
</comment>
<comment type="subcellular location">
    <subcellularLocation>
        <location evidence="5">Cytoplasm</location>
    </subcellularLocation>
</comment>
<dbReference type="PANTHER" id="PTHR43420:SF44">
    <property type="entry name" value="ACETYLTRANSFERASE YPEA"/>
    <property type="match status" value="1"/>
</dbReference>
<sequence>MDVIIRLMRKEDVEEVLEIEKLSFSTPWSKEAFISEVTKNSCAKYIVAEVDNKIVGYGGFWVVVDEGHITNIAVHPEYRSKGIGSKIMEGLIELAKKNGIISMTLEVRESNIVAQHLYAKFGFRPLGRRKGYYQDNNEDAIIMWKYDL</sequence>
<dbReference type="Proteomes" id="UP000002064">
    <property type="component" value="Chromosome"/>
</dbReference>
<proteinExistence type="inferred from homology"/>
<protein>
    <recommendedName>
        <fullName evidence="5">[Ribosomal protein bS18]-alanine N-acetyltransferase</fullName>
        <ecNumber evidence="5">2.3.1.266</ecNumber>
    </recommendedName>
</protein>
<evidence type="ECO:0000256" key="3">
    <source>
        <dbReference type="ARBA" id="ARBA00022679"/>
    </source>
</evidence>